<dbReference type="AlphaFoldDB" id="A0A507DK97"/>
<gene>
    <name evidence="7" type="ORF">SeMB42_g01964</name>
</gene>
<dbReference type="CDD" id="cd19518">
    <property type="entry name" value="RecA-like_NVL_r1-like"/>
    <property type="match status" value="1"/>
</dbReference>
<dbReference type="PANTHER" id="PTHR23077:SF171">
    <property type="entry name" value="NUCLEAR VALOSIN-CONTAINING PROTEIN-LIKE"/>
    <property type="match status" value="1"/>
</dbReference>
<dbReference type="Gene3D" id="1.10.8.60">
    <property type="match status" value="2"/>
</dbReference>
<dbReference type="FunFam" id="3.40.50.300:FF:000365">
    <property type="entry name" value="Ribosome biogenesis ATPase RIX7"/>
    <property type="match status" value="1"/>
</dbReference>
<dbReference type="PANTHER" id="PTHR23077">
    <property type="entry name" value="AAA-FAMILY ATPASE"/>
    <property type="match status" value="1"/>
</dbReference>
<dbReference type="Pfam" id="PF00004">
    <property type="entry name" value="AAA"/>
    <property type="match status" value="2"/>
</dbReference>
<dbReference type="GO" id="GO:0016887">
    <property type="term" value="F:ATP hydrolysis activity"/>
    <property type="evidence" value="ECO:0007669"/>
    <property type="project" value="InterPro"/>
</dbReference>
<dbReference type="CDD" id="cd19511">
    <property type="entry name" value="RecA-like_CDC48_r2-like"/>
    <property type="match status" value="1"/>
</dbReference>
<evidence type="ECO:0000256" key="2">
    <source>
        <dbReference type="ARBA" id="ARBA00022737"/>
    </source>
</evidence>
<dbReference type="InterPro" id="IPR003959">
    <property type="entry name" value="ATPase_AAA_core"/>
</dbReference>
<keyword evidence="4" id="KW-0067">ATP-binding</keyword>
<dbReference type="GO" id="GO:0042254">
    <property type="term" value="P:ribosome biogenesis"/>
    <property type="evidence" value="ECO:0007669"/>
    <property type="project" value="TreeGrafter"/>
</dbReference>
<evidence type="ECO:0000256" key="1">
    <source>
        <dbReference type="ARBA" id="ARBA00006914"/>
    </source>
</evidence>
<dbReference type="EMBL" id="QEAN01000056">
    <property type="protein sequence ID" value="TPX51318.1"/>
    <property type="molecule type" value="Genomic_DNA"/>
</dbReference>
<dbReference type="FunFam" id="3.40.50.300:FF:000018">
    <property type="entry name" value="Cell division control 48"/>
    <property type="match status" value="1"/>
</dbReference>
<comment type="similarity">
    <text evidence="1">Belongs to the AAA ATPase family.</text>
</comment>
<dbReference type="STRING" id="286115.A0A507DK97"/>
<protein>
    <recommendedName>
        <fullName evidence="6">AAA+ ATPase domain-containing protein</fullName>
    </recommendedName>
</protein>
<sequence>MRSTISSRRLGSSVLGTTDKGVGARSHHSEQMSEKNRSASSNKRHSLGADLEHRILPLIAQYQSRIPATSIRSTAGTDVDAILSYIQKTNSSLARKEKRILRKAIESCMDSMSQEHKPVAGGAAYAGALYVASDDSEFDDDPNVVMMEVKDTNFLNRSLISVYNAKQAAGCSAGTSSTNTESIVVAVATPEHVAQPISKSIATESERPAQPPAVVTVDEPTTKSRSFASSRKRKRRQDATLTSASFKDGIESAIEKRLREKLTKTEKWPTPTTRLSDLGGIESHIEEVLQLIGMPLKYPGIYAHLGIQPPRGILLHGPPGTGKTMLARAIAGEAGIPFISISAPSVVSGMSGESEKKIREVFEEAKELAPCLLFIDEIDAITPKRETAQREMERRIVAQLLTCMDDLSLNDASNPVMIIGATNRPDSLDPALRRAGRFDREIMLGVPDEAARARILEKMCNKLRLSGDIDSRALAKLTPGYVGADIGALTAEAGMSAIRRIFKDLMHGDFTDMLVDVPGDKDDDAGRERNVCNGQEHEADGVMMPDLLETPLQSDTSNPKTMTSSESSIVNPITAFLSASATLPPSVMSSLSITMTDFTHALTKVQPSSKREGFATVPDVTWSDIGALDKVREELRMAVVEPVKHPDLFAKVGISNPMGVLLYGPPGCGKTLLAKAVANESCCNFISVKGPELLNKYVGESERAVRQVFARAQASSPCVVFFDELDALTPARSNDADSHSASRLVNTLLTELDGLHSRRNVYVLAATNRPDMIDPAMLRPGRLDKCLYVDVPLPSERSEILKTLTGKTPLSPEVNLEAVGLDARCDGFSGADLAALVREASVCALRQTLRSLNRSSLGGDSDEGLGNILVTRQHFEEALKKTMASVSKRDLRRYELLKVKFGSGTSGMDDQDGSGGSAGNGAGEVTKYMIAQKPASNKYLVTLETSFLLSCNTGLDLTM</sequence>
<reference evidence="7 8" key="1">
    <citation type="journal article" date="2019" name="Sci. Rep.">
        <title>Comparative genomics of chytrid fungi reveal insights into the obligate biotrophic and pathogenic lifestyle of Synchytrium endobioticum.</title>
        <authorList>
            <person name="van de Vossenberg B.T.L.H."/>
            <person name="Warris S."/>
            <person name="Nguyen H.D.T."/>
            <person name="van Gent-Pelzer M.P.E."/>
            <person name="Joly D.L."/>
            <person name="van de Geest H.C."/>
            <person name="Bonants P.J.M."/>
            <person name="Smith D.S."/>
            <person name="Levesque C.A."/>
            <person name="van der Lee T.A.J."/>
        </authorList>
    </citation>
    <scope>NUCLEOTIDE SEQUENCE [LARGE SCALE GENOMIC DNA]</scope>
    <source>
        <strain evidence="7 8">MB42</strain>
    </source>
</reference>
<dbReference type="VEuPathDB" id="FungiDB:SeMB42_g01964"/>
<feature type="region of interest" description="Disordered" evidence="5">
    <location>
        <begin position="1"/>
        <end position="44"/>
    </location>
</feature>
<evidence type="ECO:0000256" key="4">
    <source>
        <dbReference type="ARBA" id="ARBA00022840"/>
    </source>
</evidence>
<feature type="domain" description="AAA+ ATPase" evidence="6">
    <location>
        <begin position="656"/>
        <end position="793"/>
    </location>
</feature>
<feature type="domain" description="AAA+ ATPase" evidence="6">
    <location>
        <begin position="309"/>
        <end position="448"/>
    </location>
</feature>
<evidence type="ECO:0000313" key="8">
    <source>
        <dbReference type="Proteomes" id="UP000317494"/>
    </source>
</evidence>
<comment type="caution">
    <text evidence="7">The sequence shown here is derived from an EMBL/GenBank/DDBJ whole genome shotgun (WGS) entry which is preliminary data.</text>
</comment>
<dbReference type="GO" id="GO:0003723">
    <property type="term" value="F:RNA binding"/>
    <property type="evidence" value="ECO:0007669"/>
    <property type="project" value="TreeGrafter"/>
</dbReference>
<dbReference type="GO" id="GO:0005524">
    <property type="term" value="F:ATP binding"/>
    <property type="evidence" value="ECO:0007669"/>
    <property type="project" value="UniProtKB-KW"/>
</dbReference>
<dbReference type="SMART" id="SM00382">
    <property type="entry name" value="AAA"/>
    <property type="match status" value="2"/>
</dbReference>
<feature type="compositionally biased region" description="Polar residues" evidence="5">
    <location>
        <begin position="1"/>
        <end position="16"/>
    </location>
</feature>
<dbReference type="SUPFAM" id="SSF52540">
    <property type="entry name" value="P-loop containing nucleoside triphosphate hydrolases"/>
    <property type="match status" value="2"/>
</dbReference>
<dbReference type="InterPro" id="IPR003960">
    <property type="entry name" value="ATPase_AAA_CS"/>
</dbReference>
<dbReference type="GO" id="GO:1990275">
    <property type="term" value="F:preribosome binding"/>
    <property type="evidence" value="ECO:0007669"/>
    <property type="project" value="TreeGrafter"/>
</dbReference>
<evidence type="ECO:0000256" key="3">
    <source>
        <dbReference type="ARBA" id="ARBA00022741"/>
    </source>
</evidence>
<feature type="compositionally biased region" description="Basic and acidic residues" evidence="5">
    <location>
        <begin position="27"/>
        <end position="37"/>
    </location>
</feature>
<keyword evidence="2" id="KW-0677">Repeat</keyword>
<proteinExistence type="inferred from homology"/>
<accession>A0A507DK97</accession>
<feature type="region of interest" description="Disordered" evidence="5">
    <location>
        <begin position="200"/>
        <end position="242"/>
    </location>
</feature>
<evidence type="ECO:0000256" key="5">
    <source>
        <dbReference type="SAM" id="MobiDB-lite"/>
    </source>
</evidence>
<dbReference type="InterPro" id="IPR050168">
    <property type="entry name" value="AAA_ATPase_domain"/>
</dbReference>
<dbReference type="Pfam" id="PF17862">
    <property type="entry name" value="AAA_lid_3"/>
    <property type="match status" value="2"/>
</dbReference>
<evidence type="ECO:0000313" key="7">
    <source>
        <dbReference type="EMBL" id="TPX51318.1"/>
    </source>
</evidence>
<dbReference type="InterPro" id="IPR041569">
    <property type="entry name" value="AAA_lid_3"/>
</dbReference>
<dbReference type="GO" id="GO:0005634">
    <property type="term" value="C:nucleus"/>
    <property type="evidence" value="ECO:0007669"/>
    <property type="project" value="TreeGrafter"/>
</dbReference>
<name>A0A507DK97_9FUNG</name>
<dbReference type="InterPro" id="IPR027417">
    <property type="entry name" value="P-loop_NTPase"/>
</dbReference>
<dbReference type="PROSITE" id="PS00674">
    <property type="entry name" value="AAA"/>
    <property type="match status" value="1"/>
</dbReference>
<keyword evidence="3" id="KW-0547">Nucleotide-binding</keyword>
<dbReference type="Proteomes" id="UP000317494">
    <property type="component" value="Unassembled WGS sequence"/>
</dbReference>
<dbReference type="InterPro" id="IPR003593">
    <property type="entry name" value="AAA+_ATPase"/>
</dbReference>
<dbReference type="Gene3D" id="3.40.50.300">
    <property type="entry name" value="P-loop containing nucleotide triphosphate hydrolases"/>
    <property type="match status" value="2"/>
</dbReference>
<organism evidence="7 8">
    <name type="scientific">Synchytrium endobioticum</name>
    <dbReference type="NCBI Taxonomy" id="286115"/>
    <lineage>
        <taxon>Eukaryota</taxon>
        <taxon>Fungi</taxon>
        <taxon>Fungi incertae sedis</taxon>
        <taxon>Chytridiomycota</taxon>
        <taxon>Chytridiomycota incertae sedis</taxon>
        <taxon>Chytridiomycetes</taxon>
        <taxon>Synchytriales</taxon>
        <taxon>Synchytriaceae</taxon>
        <taxon>Synchytrium</taxon>
    </lineage>
</organism>
<evidence type="ECO:0000259" key="6">
    <source>
        <dbReference type="SMART" id="SM00382"/>
    </source>
</evidence>
<keyword evidence="8" id="KW-1185">Reference proteome</keyword>